<reference evidence="1 2" key="1">
    <citation type="submission" date="2007-01" db="EMBL/GenBank/DDBJ databases">
        <authorList>
            <person name="Haygood M."/>
            <person name="Podell S."/>
            <person name="Anderson C."/>
            <person name="Hopkinson B."/>
            <person name="Roe K."/>
            <person name="Barbeau K."/>
            <person name="Gaasterland T."/>
            <person name="Ferriera S."/>
            <person name="Johnson J."/>
            <person name="Kravitz S."/>
            <person name="Beeson K."/>
            <person name="Sutton G."/>
            <person name="Rogers Y.-H."/>
            <person name="Friedman R."/>
            <person name="Frazier M."/>
            <person name="Venter J.C."/>
        </authorList>
    </citation>
    <scope>NUCLEOTIDE SEQUENCE [LARGE SCALE GENOMIC DNA]</scope>
    <source>
        <strain evidence="1 2">ATCC 23134</strain>
    </source>
</reference>
<dbReference type="EMBL" id="AAWS01000024">
    <property type="protein sequence ID" value="EAY27316.1"/>
    <property type="molecule type" value="Genomic_DNA"/>
</dbReference>
<dbReference type="Proteomes" id="UP000004095">
    <property type="component" value="Unassembled WGS sequence"/>
</dbReference>
<gene>
    <name evidence="1" type="ORF">M23134_08268</name>
</gene>
<dbReference type="eggNOG" id="COG4319">
    <property type="taxonomic scope" value="Bacteria"/>
</dbReference>
<evidence type="ECO:0000313" key="1">
    <source>
        <dbReference type="EMBL" id="EAY27316.1"/>
    </source>
</evidence>
<dbReference type="OrthoDB" id="1157330at2"/>
<comment type="caution">
    <text evidence="1">The sequence shown here is derived from an EMBL/GenBank/DDBJ whole genome shotgun (WGS) entry which is preliminary data.</text>
</comment>
<dbReference type="RefSeq" id="WP_002699639.1">
    <property type="nucleotide sequence ID" value="NZ_AAWS01000024.1"/>
</dbReference>
<name>A1ZQE4_MICM2</name>
<evidence type="ECO:0000313" key="2">
    <source>
        <dbReference type="Proteomes" id="UP000004095"/>
    </source>
</evidence>
<accession>A1ZQE4</accession>
<keyword evidence="2" id="KW-1185">Reference proteome</keyword>
<dbReference type="eggNOG" id="COG1335">
    <property type="taxonomic scope" value="Bacteria"/>
</dbReference>
<organism evidence="1 2">
    <name type="scientific">Microscilla marina ATCC 23134</name>
    <dbReference type="NCBI Taxonomy" id="313606"/>
    <lineage>
        <taxon>Bacteria</taxon>
        <taxon>Pseudomonadati</taxon>
        <taxon>Bacteroidota</taxon>
        <taxon>Cytophagia</taxon>
        <taxon>Cytophagales</taxon>
        <taxon>Microscillaceae</taxon>
        <taxon>Microscilla</taxon>
    </lineage>
</organism>
<protein>
    <submittedName>
        <fullName evidence="1">Uncharacterized protein</fullName>
    </submittedName>
</protein>
<dbReference type="Gene3D" id="3.10.450.50">
    <property type="match status" value="2"/>
</dbReference>
<dbReference type="InterPro" id="IPR032710">
    <property type="entry name" value="NTF2-like_dom_sf"/>
</dbReference>
<dbReference type="SUPFAM" id="SSF54427">
    <property type="entry name" value="NTF2-like"/>
    <property type="match status" value="2"/>
</dbReference>
<dbReference type="AlphaFoldDB" id="A1ZQE4"/>
<sequence length="292" mass="32999">MKQTYQTSLLLIVLIISGWSVALGQNKQRYTHHSPVAHHQVALEVLQASKNWIDAFNQGKATQCGRAYHHKNATMRAMPFGVKQGRVSITAFWSSLIAQGATQLEYTQVAIEVVNKNTALLSADWRMNIGEGKIYQEKWSKENGQWVLVYDDFEVLKKYPAPIVYEANAVASHEALEAVIQTSMQWVQSFNQQKAAACANLYAQNATLNGVPFTSVHRQAAILSFWAKLVKDGARNLTYHQLKAEAVTPGVIKLAAHWSMNIGEGKIYQEKWVKEQGKWRLGYDEFEVLKQY</sequence>
<proteinExistence type="predicted"/>